<dbReference type="Proteomes" id="UP000181897">
    <property type="component" value="Chromosome"/>
</dbReference>
<feature type="region of interest" description="Disordered" evidence="1">
    <location>
        <begin position="257"/>
        <end position="286"/>
    </location>
</feature>
<dbReference type="PANTHER" id="PTHR43019">
    <property type="entry name" value="SERINE ENDOPROTEASE DEGS"/>
    <property type="match status" value="1"/>
</dbReference>
<dbReference type="InterPro" id="IPR009003">
    <property type="entry name" value="Peptidase_S1_PA"/>
</dbReference>
<dbReference type="STRING" id="1917485.BOO69_11230"/>
<reference evidence="3 4" key="1">
    <citation type="submission" date="2016-11" db="EMBL/GenBank/DDBJ databases">
        <title>Complete genome sequence of Sulfitobacter sp. AM1-D1, a toxic bacteria associated with marine dinoflagellate Alexandrium minutum in East China Sea.</title>
        <authorList>
            <person name="Yang Q."/>
            <person name="Zhang X."/>
            <person name="Tian X."/>
        </authorList>
    </citation>
    <scope>NUCLEOTIDE SEQUENCE [LARGE SCALE GENOMIC DNA]</scope>
    <source>
        <strain evidence="3 4">AM1-D1</strain>
    </source>
</reference>
<dbReference type="AlphaFoldDB" id="A0A1J0WHZ0"/>
<evidence type="ECO:0000256" key="2">
    <source>
        <dbReference type="SAM" id="SignalP"/>
    </source>
</evidence>
<accession>A0A1J0WHZ0</accession>
<dbReference type="SUPFAM" id="SSF50494">
    <property type="entry name" value="Trypsin-like serine proteases"/>
    <property type="match status" value="1"/>
</dbReference>
<protein>
    <submittedName>
        <fullName evidence="3">Serine protease</fullName>
    </submittedName>
</protein>
<keyword evidence="4" id="KW-1185">Reference proteome</keyword>
<dbReference type="InterPro" id="IPR043504">
    <property type="entry name" value="Peptidase_S1_PA_chymotrypsin"/>
</dbReference>
<gene>
    <name evidence="3" type="ORF">BOO69_11230</name>
</gene>
<feature type="chain" id="PRO_5012091267" evidence="2">
    <location>
        <begin position="24"/>
        <end position="481"/>
    </location>
</feature>
<dbReference type="PANTHER" id="PTHR43019:SF23">
    <property type="entry name" value="PROTEASE DO-LIKE 5, CHLOROPLASTIC"/>
    <property type="match status" value="1"/>
</dbReference>
<evidence type="ECO:0000313" key="4">
    <source>
        <dbReference type="Proteomes" id="UP000181897"/>
    </source>
</evidence>
<keyword evidence="2" id="KW-0732">Signal</keyword>
<dbReference type="GO" id="GO:0006508">
    <property type="term" value="P:proteolysis"/>
    <property type="evidence" value="ECO:0007669"/>
    <property type="project" value="UniProtKB-KW"/>
</dbReference>
<dbReference type="KEGG" id="suam:BOO69_11230"/>
<evidence type="ECO:0000313" key="3">
    <source>
        <dbReference type="EMBL" id="APE43917.1"/>
    </source>
</evidence>
<dbReference type="Pfam" id="PF13365">
    <property type="entry name" value="Trypsin_2"/>
    <property type="match status" value="1"/>
</dbReference>
<name>A0A1J0WHZ0_9RHOB</name>
<dbReference type="OrthoDB" id="1522627at2"/>
<organism evidence="3 4">
    <name type="scientific">Sulfitobacter alexandrii</name>
    <dbReference type="NCBI Taxonomy" id="1917485"/>
    <lineage>
        <taxon>Bacteria</taxon>
        <taxon>Pseudomonadati</taxon>
        <taxon>Pseudomonadota</taxon>
        <taxon>Alphaproteobacteria</taxon>
        <taxon>Rhodobacterales</taxon>
        <taxon>Roseobacteraceae</taxon>
        <taxon>Sulfitobacter</taxon>
    </lineage>
</organism>
<dbReference type="Gene3D" id="2.40.10.10">
    <property type="entry name" value="Trypsin-like serine proteases"/>
    <property type="match status" value="2"/>
</dbReference>
<keyword evidence="3" id="KW-0645">Protease</keyword>
<proteinExistence type="predicted"/>
<dbReference type="GO" id="GO:0008233">
    <property type="term" value="F:peptidase activity"/>
    <property type="evidence" value="ECO:0007669"/>
    <property type="project" value="UniProtKB-KW"/>
</dbReference>
<keyword evidence="3" id="KW-0378">Hydrolase</keyword>
<evidence type="ECO:0000256" key="1">
    <source>
        <dbReference type="SAM" id="MobiDB-lite"/>
    </source>
</evidence>
<feature type="signal peptide" evidence="2">
    <location>
        <begin position="1"/>
        <end position="23"/>
    </location>
</feature>
<feature type="compositionally biased region" description="Polar residues" evidence="1">
    <location>
        <begin position="263"/>
        <end position="276"/>
    </location>
</feature>
<dbReference type="RefSeq" id="WP_071972255.1">
    <property type="nucleotide sequence ID" value="NZ_CP018076.1"/>
</dbReference>
<sequence length="481" mass="51924">MKRIICIILTVTSLVVAPQTVSAQQYQTLLRDFDTNALSRSEKRFIQAALAFQGDYNGLLDGAWGKISQRALEQYSRREFGTPYEEWHLAFLAMSLLDRYETDGWSMRYFPALRLSLLWPEKTVIQDPPTEHFLNFRHYGSSVSISIGRHNNKQTRSLHEFTINSHALSTEPYTVRKTNFAVSSGTKSDGSTLYTRSNFIDGAWSTVMLSADRSDRSVLNAVTASIELGHTPALSIDEGGRLEDAIVKTVAILQDASDDEEQSQSASVGSNATEPQTAPREGSGTGFFVSEEGHVLTNAHVVQGCARLFVDGNAAELLSSSDQFDLAILRTDFEGDAEVAVFSNSPAKLNSDITAVGYPYAGLLSGLNVTRGSVSSLKGLGGDAMTMQVTAPVQSGNSGGPLLGPNGDVVGVVVSKLDAVKATEVFGDVPQNVNFAVRGEIAKLFLAQNGVDPILGYSDEPKSPVELAEEASAFTVFIECK</sequence>
<dbReference type="EMBL" id="CP018076">
    <property type="protein sequence ID" value="APE43917.1"/>
    <property type="molecule type" value="Genomic_DNA"/>
</dbReference>